<evidence type="ECO:0000256" key="2">
    <source>
        <dbReference type="ARBA" id="ARBA00022692"/>
    </source>
</evidence>
<feature type="transmembrane region" description="Helical" evidence="5">
    <location>
        <begin position="21"/>
        <end position="41"/>
    </location>
</feature>
<dbReference type="GO" id="GO:0016020">
    <property type="term" value="C:membrane"/>
    <property type="evidence" value="ECO:0007669"/>
    <property type="project" value="UniProtKB-SubCell"/>
</dbReference>
<evidence type="ECO:0000313" key="7">
    <source>
        <dbReference type="Proteomes" id="UP000290106"/>
    </source>
</evidence>
<feature type="transmembrane region" description="Helical" evidence="5">
    <location>
        <begin position="181"/>
        <end position="201"/>
    </location>
</feature>
<evidence type="ECO:0000256" key="1">
    <source>
        <dbReference type="ARBA" id="ARBA00004141"/>
    </source>
</evidence>
<dbReference type="Proteomes" id="UP000290106">
    <property type="component" value="Unassembled WGS sequence"/>
</dbReference>
<dbReference type="InterPro" id="IPR035952">
    <property type="entry name" value="Rhomboid-like_sf"/>
</dbReference>
<reference evidence="6 7" key="1">
    <citation type="submission" date="2019-01" db="EMBL/GenBank/DDBJ databases">
        <title>Blautia sp. nov. KGMB01111 isolated human feces.</title>
        <authorList>
            <person name="Park J.-E."/>
            <person name="Kim J.-S."/>
            <person name="Park S.-H."/>
        </authorList>
    </citation>
    <scope>NUCLEOTIDE SEQUENCE [LARGE SCALE GENOMIC DNA]</scope>
    <source>
        <strain evidence="6 7">KGMB01111</strain>
    </source>
</reference>
<dbReference type="RefSeq" id="WP_129257990.1">
    <property type="nucleotide sequence ID" value="NZ_SDKC01000001.1"/>
</dbReference>
<sequence length="277" mass="32479">MNFLNKMERKFGRYALTNLSMYIVLTYAAGYLLYMVTPQVLNYMTLEPAMILRGQVWRIVSWLLIPPSTQNIFFTLITLMFYYSIGTSLERTWGAFRYNVYIFSGILMTIIGAFILYFVLDGNVLFGGLFSTYYISMSIFLAYAATYPNNQVLFMMIIPLKIKWLGVAYALMILAEMIQSGWAVRVAIICSLMNFIIFFFMTRNMSRYNPKEIHRRKEFQRAVHRSQVNNNGITKHKCAICGRTEKDGEHLEFRFCSKCNGNYEYCQDHLFTHTHIR</sequence>
<comment type="caution">
    <text evidence="6">The sequence shown here is derived from an EMBL/GenBank/DDBJ whole genome shotgun (WGS) entry which is preliminary data.</text>
</comment>
<evidence type="ECO:0000256" key="4">
    <source>
        <dbReference type="ARBA" id="ARBA00023136"/>
    </source>
</evidence>
<keyword evidence="7" id="KW-1185">Reference proteome</keyword>
<dbReference type="SUPFAM" id="SSF144091">
    <property type="entry name" value="Rhomboid-like"/>
    <property type="match status" value="1"/>
</dbReference>
<accession>A0A4Q1RIS6</accession>
<evidence type="ECO:0000256" key="5">
    <source>
        <dbReference type="SAM" id="Phobius"/>
    </source>
</evidence>
<evidence type="ECO:0008006" key="8">
    <source>
        <dbReference type="Google" id="ProtNLM"/>
    </source>
</evidence>
<feature type="transmembrane region" description="Helical" evidence="5">
    <location>
        <begin position="98"/>
        <end position="119"/>
    </location>
</feature>
<proteinExistence type="predicted"/>
<dbReference type="OrthoDB" id="9778756at2"/>
<evidence type="ECO:0000256" key="3">
    <source>
        <dbReference type="ARBA" id="ARBA00022989"/>
    </source>
</evidence>
<protein>
    <recommendedName>
        <fullName evidence="8">Rhomboid family intramembrane serine protease</fullName>
    </recommendedName>
</protein>
<dbReference type="Gene3D" id="1.20.1540.10">
    <property type="entry name" value="Rhomboid-like"/>
    <property type="match status" value="1"/>
</dbReference>
<keyword evidence="3 5" id="KW-1133">Transmembrane helix</keyword>
<keyword evidence="2 5" id="KW-0812">Transmembrane</keyword>
<keyword evidence="4 5" id="KW-0472">Membrane</keyword>
<dbReference type="AlphaFoldDB" id="A0A4Q1RIS6"/>
<comment type="subcellular location">
    <subcellularLocation>
        <location evidence="1">Membrane</location>
        <topology evidence="1">Multi-pass membrane protein</topology>
    </subcellularLocation>
</comment>
<name>A0A4Q1RIS6_9FIRM</name>
<gene>
    <name evidence="6" type="ORF">ETP43_10325</name>
</gene>
<organism evidence="6 7">
    <name type="scientific">Blautia faecicola</name>
    <dbReference type="NCBI Taxonomy" id="2509240"/>
    <lineage>
        <taxon>Bacteria</taxon>
        <taxon>Bacillati</taxon>
        <taxon>Bacillota</taxon>
        <taxon>Clostridia</taxon>
        <taxon>Lachnospirales</taxon>
        <taxon>Lachnospiraceae</taxon>
        <taxon>Blautia</taxon>
    </lineage>
</organism>
<feature type="transmembrane region" description="Helical" evidence="5">
    <location>
        <begin position="125"/>
        <end position="145"/>
    </location>
</feature>
<feature type="transmembrane region" description="Helical" evidence="5">
    <location>
        <begin position="152"/>
        <end position="175"/>
    </location>
</feature>
<feature type="transmembrane region" description="Helical" evidence="5">
    <location>
        <begin position="61"/>
        <end position="86"/>
    </location>
</feature>
<evidence type="ECO:0000313" key="6">
    <source>
        <dbReference type="EMBL" id="RXS75572.1"/>
    </source>
</evidence>
<dbReference type="EMBL" id="SDKC01000001">
    <property type="protein sequence ID" value="RXS75572.1"/>
    <property type="molecule type" value="Genomic_DNA"/>
</dbReference>